<organism evidence="1 2">
    <name type="scientific">Candida verbasci</name>
    <dbReference type="NCBI Taxonomy" id="1227364"/>
    <lineage>
        <taxon>Eukaryota</taxon>
        <taxon>Fungi</taxon>
        <taxon>Dikarya</taxon>
        <taxon>Ascomycota</taxon>
        <taxon>Saccharomycotina</taxon>
        <taxon>Pichiomycetes</taxon>
        <taxon>Debaryomycetaceae</taxon>
        <taxon>Candida/Lodderomyces clade</taxon>
        <taxon>Candida</taxon>
    </lineage>
</organism>
<accession>A0A9W4XKD0</accession>
<dbReference type="OrthoDB" id="4005225at2759"/>
<reference evidence="1" key="1">
    <citation type="submission" date="2022-12" db="EMBL/GenBank/DDBJ databases">
        <authorList>
            <person name="Brejova B."/>
        </authorList>
    </citation>
    <scope>NUCLEOTIDE SEQUENCE</scope>
</reference>
<comment type="caution">
    <text evidence="1">The sequence shown here is derived from an EMBL/GenBank/DDBJ whole genome shotgun (WGS) entry which is preliminary data.</text>
</comment>
<evidence type="ECO:0000313" key="1">
    <source>
        <dbReference type="EMBL" id="CAI5756937.1"/>
    </source>
</evidence>
<dbReference type="AlphaFoldDB" id="A0A9W4XKD0"/>
<keyword evidence="2" id="KW-1185">Reference proteome</keyword>
<name>A0A9W4XKD0_9ASCO</name>
<proteinExistence type="predicted"/>
<dbReference type="Proteomes" id="UP001152885">
    <property type="component" value="Unassembled WGS sequence"/>
</dbReference>
<evidence type="ECO:0000313" key="2">
    <source>
        <dbReference type="Proteomes" id="UP001152885"/>
    </source>
</evidence>
<protein>
    <submittedName>
        <fullName evidence="1">Uncharacterized protein</fullName>
    </submittedName>
</protein>
<dbReference type="EMBL" id="CANTUO010000001">
    <property type="protein sequence ID" value="CAI5756937.1"/>
    <property type="molecule type" value="Genomic_DNA"/>
</dbReference>
<gene>
    <name evidence="1" type="ORF">CANVERA_P1454</name>
</gene>
<sequence length="397" mass="47046">MLPVTSNNKIPTTTLKFLSRFFWNYNSKFKKEQKITELELAEALNLIKPQQNLHHKPSIIKSFKDGPANEVYKIKNNLIHDSIPSINKSKNKHISNQFIQNILFGIKSSSSNKLESINYHQLLNEMTLSELRYFIRSVTDEKTLFNIMVLFNSNHKLNLKILTEIILNKNFIHIARSPINLLNLENETNLSQIDVIKVQILLLKKYQDLKLPINIIKNLKLNINNYLTMIKQSKLNSFYERIIWRFVYEYLFQFSELDYMKMINNIQSSFIMWEASYRNNTRITNDILSYHSKELNSLQTIFLQIALLKDVNLSNLKNLSIKYKIYQLDPNNKSNRNISYALITELEKLLIKTNQSQEVSQMLENLAIFRINYILNMYNIQNEEIRIDNEHLMIDRL</sequence>